<dbReference type="AlphaFoldDB" id="A0A4V2FYV3"/>
<accession>A0A4V2FYV3</accession>
<proteinExistence type="predicted"/>
<feature type="domain" description="Pyrroline-5-carboxylate reductase catalytic N-terminal" evidence="2">
    <location>
        <begin position="3"/>
        <end position="77"/>
    </location>
</feature>
<evidence type="ECO:0000259" key="2">
    <source>
        <dbReference type="Pfam" id="PF03807"/>
    </source>
</evidence>
<dbReference type="Gene3D" id="3.40.50.720">
    <property type="entry name" value="NAD(P)-binding Rossmann-like Domain"/>
    <property type="match status" value="1"/>
</dbReference>
<dbReference type="InterPro" id="IPR013328">
    <property type="entry name" value="6PGD_dom2"/>
</dbReference>
<dbReference type="InterPro" id="IPR036291">
    <property type="entry name" value="NAD(P)-bd_dom_sf"/>
</dbReference>
<dbReference type="RefSeq" id="WP_242000232.1">
    <property type="nucleotide sequence ID" value="NZ_SHKR01000011.1"/>
</dbReference>
<protein>
    <submittedName>
        <fullName evidence="3">3-hydroxyisobutyrate dehydrogenase-like beta-hydroxyacid dehydrogenase</fullName>
    </submittedName>
</protein>
<comment type="caution">
    <text evidence="3">The sequence shown here is derived from an EMBL/GenBank/DDBJ whole genome shotgun (WGS) entry which is preliminary data.</text>
</comment>
<name>A0A4V2FYV3_9ACTN</name>
<reference evidence="3 4" key="1">
    <citation type="journal article" date="2015" name="Stand. Genomic Sci.">
        <title>Genomic Encyclopedia of Bacterial and Archaeal Type Strains, Phase III: the genomes of soil and plant-associated and newly described type strains.</title>
        <authorList>
            <person name="Whitman W.B."/>
            <person name="Woyke T."/>
            <person name="Klenk H.P."/>
            <person name="Zhou Y."/>
            <person name="Lilburn T.G."/>
            <person name="Beck B.J."/>
            <person name="De Vos P."/>
            <person name="Vandamme P."/>
            <person name="Eisen J.A."/>
            <person name="Garrity G."/>
            <person name="Hugenholtz P."/>
            <person name="Kyrpides N.C."/>
        </authorList>
    </citation>
    <scope>NUCLEOTIDE SEQUENCE [LARGE SCALE GENOMIC DNA]</scope>
    <source>
        <strain evidence="3 4">VKM Ac-2540</strain>
    </source>
</reference>
<dbReference type="Gene3D" id="1.10.1040.10">
    <property type="entry name" value="N-(1-d-carboxylethyl)-l-norvaline Dehydrogenase, domain 2"/>
    <property type="match status" value="1"/>
</dbReference>
<gene>
    <name evidence="3" type="ORF">EV645_1199</name>
</gene>
<evidence type="ECO:0000256" key="1">
    <source>
        <dbReference type="SAM" id="MobiDB-lite"/>
    </source>
</evidence>
<dbReference type="EMBL" id="SHKR01000011">
    <property type="protein sequence ID" value="RZU18996.1"/>
    <property type="molecule type" value="Genomic_DNA"/>
</dbReference>
<dbReference type="Pfam" id="PF03807">
    <property type="entry name" value="F420_oxidored"/>
    <property type="match status" value="1"/>
</dbReference>
<feature type="region of interest" description="Disordered" evidence="1">
    <location>
        <begin position="239"/>
        <end position="271"/>
    </location>
</feature>
<dbReference type="SUPFAM" id="SSF48179">
    <property type="entry name" value="6-phosphogluconate dehydrogenase C-terminal domain-like"/>
    <property type="match status" value="1"/>
</dbReference>
<keyword evidence="4" id="KW-1185">Reference proteome</keyword>
<dbReference type="SUPFAM" id="SSF51735">
    <property type="entry name" value="NAD(P)-binding Rossmann-fold domains"/>
    <property type="match status" value="1"/>
</dbReference>
<dbReference type="InterPro" id="IPR008927">
    <property type="entry name" value="6-PGluconate_DH-like_C_sf"/>
</dbReference>
<dbReference type="InterPro" id="IPR028939">
    <property type="entry name" value="P5C_Rdtase_cat_N"/>
</dbReference>
<organism evidence="3 4">
    <name type="scientific">Kribbella rubisoli</name>
    <dbReference type="NCBI Taxonomy" id="3075929"/>
    <lineage>
        <taxon>Bacteria</taxon>
        <taxon>Bacillati</taxon>
        <taxon>Actinomycetota</taxon>
        <taxon>Actinomycetes</taxon>
        <taxon>Propionibacteriales</taxon>
        <taxon>Kribbellaceae</taxon>
        <taxon>Kribbella</taxon>
    </lineage>
</organism>
<dbReference type="Proteomes" id="UP000292027">
    <property type="component" value="Unassembled WGS sequence"/>
</dbReference>
<evidence type="ECO:0000313" key="3">
    <source>
        <dbReference type="EMBL" id="RZU18996.1"/>
    </source>
</evidence>
<sequence length="326" mass="33657">MRIAVFHPGAMGSKLAKQLVAAGHEVHWVPEGRSEASRQRAEDAGLIGTPFPQAVELADAVLCSCAPQGAVDIAKQVGGAGFSGLYVEANPLSPMSLREAQSAVPDATFVDAGVVGPPPTGGPSPTHLMLSGTAAAEVAALWEGTAVTPMVVGTEPGAASAAKSSYALYNKGKAALAVLAFQLAEKHGVTEALVAQQTRADAGSLKDPTLPDQLRSVAWRWGPEFDELAKTLDNAGLEGDAARASARSGPNSPDHRQRMAGNGSRELPARGEQSALEVRFPVWAEWWVDCFGCLGEGRPPRSAGRGSVIDAVVRCLTPSPGSAGAR</sequence>
<evidence type="ECO:0000313" key="4">
    <source>
        <dbReference type="Proteomes" id="UP000292027"/>
    </source>
</evidence>